<dbReference type="PANTHER" id="PTHR33383">
    <property type="entry name" value="MEMBRANE PROTEIN INSERTION EFFICIENCY FACTOR-RELATED"/>
    <property type="match status" value="1"/>
</dbReference>
<evidence type="ECO:0000313" key="2">
    <source>
        <dbReference type="EMBL" id="CDQ11618.1"/>
    </source>
</evidence>
<comment type="subcellular location">
    <subcellularLocation>
        <location evidence="1">Cell membrane</location>
        <topology evidence="1">Peripheral membrane protein</topology>
        <orientation evidence="1">Cytoplasmic side</orientation>
    </subcellularLocation>
</comment>
<protein>
    <recommendedName>
        <fullName evidence="1">Putative membrane protein insertion efficiency factor</fullName>
    </recommendedName>
</protein>
<dbReference type="PANTHER" id="PTHR33383:SF1">
    <property type="entry name" value="MEMBRANE PROTEIN INSERTION EFFICIENCY FACTOR-RELATED"/>
    <property type="match status" value="1"/>
</dbReference>
<evidence type="ECO:0000256" key="1">
    <source>
        <dbReference type="HAMAP-Rule" id="MF_00386"/>
    </source>
</evidence>
<accession>A0A060UY37</accession>
<sequence>MSVRHVAVVVVRGYQYVISPMLGPRCRFYPTCSEYACQAIERYGIAKGSWLGIKRISRCHPWHSGGVDPVP</sequence>
<proteinExistence type="inferred from homology"/>
<dbReference type="SMART" id="SM01234">
    <property type="entry name" value="Haemolytic"/>
    <property type="match status" value="1"/>
</dbReference>
<dbReference type="Pfam" id="PF01809">
    <property type="entry name" value="YidD"/>
    <property type="match status" value="1"/>
</dbReference>
<gene>
    <name evidence="3" type="ORF">AFERRI_20887</name>
    <name evidence="2" type="ORF">AFERRI_560167</name>
</gene>
<keyword evidence="1" id="KW-1003">Cell membrane</keyword>
<dbReference type="NCBIfam" id="TIGR00278">
    <property type="entry name" value="membrane protein insertion efficiency factor YidD"/>
    <property type="match status" value="1"/>
</dbReference>
<dbReference type="EMBL" id="CCCS020000052">
    <property type="protein sequence ID" value="CDQ11618.1"/>
    <property type="molecule type" value="Genomic_DNA"/>
</dbReference>
<dbReference type="InterPro" id="IPR002696">
    <property type="entry name" value="Membr_insert_effic_factor_YidD"/>
</dbReference>
<organism evidence="2">
    <name type="scientific">Acidithiobacillus ferrivorans</name>
    <dbReference type="NCBI Taxonomy" id="160808"/>
    <lineage>
        <taxon>Bacteria</taxon>
        <taxon>Pseudomonadati</taxon>
        <taxon>Pseudomonadota</taxon>
        <taxon>Acidithiobacillia</taxon>
        <taxon>Acidithiobacillales</taxon>
        <taxon>Acidithiobacillaceae</taxon>
        <taxon>Acidithiobacillus</taxon>
    </lineage>
</organism>
<dbReference type="OrthoDB" id="5295935at2"/>
<keyword evidence="4" id="KW-1185">Reference proteome</keyword>
<dbReference type="RefSeq" id="WP_035194722.1">
    <property type="nucleotide sequence ID" value="NZ_CCCS020000052.1"/>
</dbReference>
<keyword evidence="1" id="KW-0472">Membrane</keyword>
<dbReference type="AlphaFoldDB" id="A0A060UY37"/>
<dbReference type="HAMAP" id="MF_00386">
    <property type="entry name" value="UPF0161_YidD"/>
    <property type="match status" value="1"/>
</dbReference>
<evidence type="ECO:0000313" key="3">
    <source>
        <dbReference type="EMBL" id="SMH66098.1"/>
    </source>
</evidence>
<dbReference type="GO" id="GO:0005886">
    <property type="term" value="C:plasma membrane"/>
    <property type="evidence" value="ECO:0007669"/>
    <property type="project" value="UniProtKB-SubCell"/>
</dbReference>
<name>A0A060UY37_9PROT</name>
<comment type="similarity">
    <text evidence="1">Belongs to the UPF0161 family.</text>
</comment>
<reference evidence="2" key="1">
    <citation type="submission" date="2014-03" db="EMBL/GenBank/DDBJ databases">
        <authorList>
            <person name="Genoscope - CEA"/>
        </authorList>
    </citation>
    <scope>NUCLEOTIDE SEQUENCE [LARGE SCALE GENOMIC DNA]</scope>
    <source>
        <strain evidence="2">CF27</strain>
    </source>
</reference>
<comment type="function">
    <text evidence="1">Could be involved in insertion of integral membrane proteins into the membrane.</text>
</comment>
<reference evidence="2" key="2">
    <citation type="submission" date="2014-07" db="EMBL/GenBank/DDBJ databases">
        <title>Initial genome analysis of the psychrotolerant acidophile Acidithiobacillus ferrivorans CF27: insights into iron and sulfur oxidation pathways and into biofilm formation.</title>
        <authorList>
            <person name="Talla E."/>
            <person name="Hedrich S."/>
            <person name="Mangenot S."/>
            <person name="Ji B."/>
            <person name="Johnson D.B."/>
            <person name="Barbe V."/>
            <person name="Bonnefoy V."/>
        </authorList>
    </citation>
    <scope>NUCLEOTIDE SEQUENCE [LARGE SCALE GENOMIC DNA]</scope>
    <source>
        <strain evidence="2">CF27</strain>
    </source>
</reference>
<dbReference type="EMBL" id="LT841305">
    <property type="protein sequence ID" value="SMH66098.1"/>
    <property type="molecule type" value="Genomic_DNA"/>
</dbReference>
<evidence type="ECO:0000313" key="4">
    <source>
        <dbReference type="Proteomes" id="UP000193925"/>
    </source>
</evidence>
<dbReference type="Proteomes" id="UP000193925">
    <property type="component" value="Chromosome AFERRI"/>
</dbReference>
<reference evidence="3 4" key="3">
    <citation type="submission" date="2017-03" db="EMBL/GenBank/DDBJ databases">
        <authorList>
            <person name="Regsiter A."/>
            <person name="William W."/>
        </authorList>
    </citation>
    <scope>NUCLEOTIDE SEQUENCE [LARGE SCALE GENOMIC DNA]</scope>
    <source>
        <strain evidence="3">PRJEB5721</strain>
    </source>
</reference>